<dbReference type="GO" id="GO:0004896">
    <property type="term" value="F:cytokine receptor activity"/>
    <property type="evidence" value="ECO:0007669"/>
    <property type="project" value="UniProtKB-UniRule"/>
</dbReference>
<dbReference type="InterPro" id="IPR019482">
    <property type="entry name" value="IL-12_beta_cen-dom"/>
</dbReference>
<dbReference type="OrthoDB" id="8924181at2759"/>
<dbReference type="InterPro" id="IPR013783">
    <property type="entry name" value="Ig-like_fold"/>
</dbReference>
<keyword evidence="2" id="KW-1015">Disulfide bond</keyword>
<proteinExistence type="inferred from homology"/>
<dbReference type="GO" id="GO:0005615">
    <property type="term" value="C:extracellular space"/>
    <property type="evidence" value="ECO:0007669"/>
    <property type="project" value="UniProtKB-KW"/>
</dbReference>
<comment type="caution">
    <text evidence="6">The sequence shown here is derived from an EMBL/GenBank/DDBJ whole genome shotgun (WGS) entry which is preliminary data.</text>
</comment>
<evidence type="ECO:0000256" key="4">
    <source>
        <dbReference type="RuleBase" id="RU281113"/>
    </source>
</evidence>
<evidence type="ECO:0000313" key="7">
    <source>
        <dbReference type="Proteomes" id="UP000752171"/>
    </source>
</evidence>
<feature type="domain" description="Ig-like" evidence="5">
    <location>
        <begin position="31"/>
        <end position="93"/>
    </location>
</feature>
<dbReference type="CTD" id="445373"/>
<organism evidence="6 7">
    <name type="scientific">Astyanax mexicanus</name>
    <name type="common">Blind cave fish</name>
    <name type="synonym">Astyanax fasciatus mexicanus</name>
    <dbReference type="NCBI Taxonomy" id="7994"/>
    <lineage>
        <taxon>Eukaryota</taxon>
        <taxon>Metazoa</taxon>
        <taxon>Chordata</taxon>
        <taxon>Craniata</taxon>
        <taxon>Vertebrata</taxon>
        <taxon>Euteleostomi</taxon>
        <taxon>Actinopterygii</taxon>
        <taxon>Neopterygii</taxon>
        <taxon>Teleostei</taxon>
        <taxon>Ostariophysi</taxon>
        <taxon>Characiformes</taxon>
        <taxon>Characoidei</taxon>
        <taxon>Acestrorhamphidae</taxon>
        <taxon>Acestrorhamphinae</taxon>
        <taxon>Astyanax</taxon>
    </lineage>
</organism>
<feature type="chain" id="PRO_5035968994" description="Interleukin-12 subunit beta" evidence="4">
    <location>
        <begin position="19"/>
        <end position="331"/>
    </location>
</feature>
<feature type="signal peptide" evidence="4">
    <location>
        <begin position="1"/>
        <end position="18"/>
    </location>
</feature>
<dbReference type="InterPro" id="IPR007110">
    <property type="entry name" value="Ig-like_dom"/>
</dbReference>
<dbReference type="InterPro" id="IPR015528">
    <property type="entry name" value="IL-12_beta"/>
</dbReference>
<dbReference type="SUPFAM" id="SSF49265">
    <property type="entry name" value="Fibronectin type III"/>
    <property type="match status" value="1"/>
</dbReference>
<dbReference type="Proteomes" id="UP000752171">
    <property type="component" value="Unassembled WGS sequence"/>
</dbReference>
<dbReference type="GeneID" id="103041682"/>
<dbReference type="AlphaFoldDB" id="A0A8T2LSY5"/>
<keyword evidence="4" id="KW-0202">Cytokine</keyword>
<dbReference type="Gene3D" id="2.60.40.10">
    <property type="entry name" value="Immunoglobulins"/>
    <property type="match status" value="2"/>
</dbReference>
<evidence type="ECO:0000256" key="2">
    <source>
        <dbReference type="ARBA" id="ARBA00023157"/>
    </source>
</evidence>
<keyword evidence="3 4" id="KW-0325">Glycoprotein</keyword>
<dbReference type="PANTHER" id="PTHR48485:SF4">
    <property type="entry name" value="INTERLEUKIN-12 SUBUNIT BETA"/>
    <property type="match status" value="1"/>
</dbReference>
<reference evidence="6 7" key="1">
    <citation type="submission" date="2021-07" db="EMBL/GenBank/DDBJ databases">
        <authorList>
            <person name="Imarazene B."/>
            <person name="Zahm M."/>
            <person name="Klopp C."/>
            <person name="Cabau C."/>
            <person name="Beille S."/>
            <person name="Jouanno E."/>
            <person name="Castinel A."/>
            <person name="Lluch J."/>
            <person name="Gil L."/>
            <person name="Kuchtly C."/>
            <person name="Lopez Roques C."/>
            <person name="Donnadieu C."/>
            <person name="Parrinello H."/>
            <person name="Journot L."/>
            <person name="Du K."/>
            <person name="Schartl M."/>
            <person name="Retaux S."/>
            <person name="Guiguen Y."/>
        </authorList>
    </citation>
    <scope>NUCLEOTIDE SEQUENCE [LARGE SCALE GENOMIC DNA]</scope>
    <source>
        <strain evidence="6">Pach_M1</strain>
        <tissue evidence="6">Testis</tissue>
    </source>
</reference>
<keyword evidence="4" id="KW-0393">Immunoglobulin domain</keyword>
<sequence length="331" mass="38428">MLFLGLQVLLAFLHTAEGSIKVAESYWTLKPNELVVDEDMVKYGSKVLVPLMCREMFDGQDVVWRRDSGEELEERGNRILVMVEERRGGTYTCYSREGTYLNHTLVLVQWPYRKIIKDTPEKGFIHCSTKNYSGSFQCSWTWDDKRAGKVALVKAVRAHSGGNISCSLNSSGHGITCYDHEYCPYSEELDNINLTIYFRSNYVVESYSQRFQISDIVKPDMVNIIKKNNTLELQYPNTWNAPFSYFPLTFQVKEIRCRKKSDCDCASRQSSKVNLIQDQHWPLKKGVTVCVRVQDDLCSSAWSEWTQYKSAKMRIKKRTGKNKKRRSHKEE</sequence>
<dbReference type="InterPro" id="IPR036116">
    <property type="entry name" value="FN3_sf"/>
</dbReference>
<dbReference type="InterPro" id="IPR050676">
    <property type="entry name" value="IL-12"/>
</dbReference>
<accession>A0A8T2LSY5</accession>
<dbReference type="PROSITE" id="PS50835">
    <property type="entry name" value="IG_LIKE"/>
    <property type="match status" value="1"/>
</dbReference>
<evidence type="ECO:0000256" key="1">
    <source>
        <dbReference type="ARBA" id="ARBA00022729"/>
    </source>
</evidence>
<keyword evidence="1 4" id="KW-0732">Signal</keyword>
<dbReference type="Pfam" id="PF10420">
    <property type="entry name" value="IL12p40_C"/>
    <property type="match status" value="1"/>
</dbReference>
<comment type="similarity">
    <text evidence="4">Belongs to the IL-12B family.</text>
</comment>
<dbReference type="KEGG" id="amex:103041682"/>
<dbReference type="PIRSF" id="PIRSF038007">
    <property type="entry name" value="IL_12_beta"/>
    <property type="match status" value="1"/>
</dbReference>
<comment type="subcellular location">
    <subcellularLocation>
        <location evidence="4">Secreted</location>
    </subcellularLocation>
</comment>
<evidence type="ECO:0000313" key="6">
    <source>
        <dbReference type="EMBL" id="KAG9272735.1"/>
    </source>
</evidence>
<name>A0A8T2LSY5_ASTMX</name>
<dbReference type="PRINTS" id="PR01928">
    <property type="entry name" value="INTRLEUKN12B"/>
</dbReference>
<dbReference type="GO" id="GO:0005125">
    <property type="term" value="F:cytokine activity"/>
    <property type="evidence" value="ECO:0007669"/>
    <property type="project" value="UniProtKB-KW"/>
</dbReference>
<gene>
    <name evidence="4 6" type="primary">IL12B</name>
    <name evidence="6" type="ORF">AMEX_G13756</name>
</gene>
<evidence type="ECO:0000259" key="5">
    <source>
        <dbReference type="PROSITE" id="PS50835"/>
    </source>
</evidence>
<dbReference type="EMBL" id="JAICCE010000010">
    <property type="protein sequence ID" value="KAG9272735.1"/>
    <property type="molecule type" value="Genomic_DNA"/>
</dbReference>
<protein>
    <recommendedName>
        <fullName evidence="4">Interleukin-12 subunit beta</fullName>
        <shortName evidence="4">IL-12B</shortName>
    </recommendedName>
    <alternativeName>
        <fullName evidence="4">Cytotoxic lymphocyte maturation factor 40 kDa subunit</fullName>
    </alternativeName>
    <alternativeName>
        <fullName evidence="4">IL-12 subunit p40</fullName>
    </alternativeName>
</protein>
<evidence type="ECO:0000256" key="3">
    <source>
        <dbReference type="ARBA" id="ARBA00023180"/>
    </source>
</evidence>
<comment type="subunit">
    <text evidence="4">Heterodimer with IL12A; disulfide-linked. The heterodimer is known as interleukin IL-12.</text>
</comment>
<dbReference type="PANTHER" id="PTHR48485">
    <property type="entry name" value="INTERLEUKIN-12 SUBUNIT BETA-RELATED"/>
    <property type="match status" value="1"/>
</dbReference>
<keyword evidence="4" id="KW-0964">Secreted</keyword>